<evidence type="ECO:0000256" key="2">
    <source>
        <dbReference type="ARBA" id="ARBA00022737"/>
    </source>
</evidence>
<dbReference type="SMART" id="SM00698">
    <property type="entry name" value="MORN"/>
    <property type="match status" value="8"/>
</dbReference>
<name>A0A9R0YXG9_TRITD</name>
<dbReference type="InterPro" id="IPR017163">
    <property type="entry name" value="PIno-4-P-5_kinase_pln"/>
</dbReference>
<dbReference type="InterPro" id="IPR002498">
    <property type="entry name" value="PInositol-4-P-4/5-kinase_core"/>
</dbReference>
<dbReference type="Gramene" id="TRITD6Bv1G223620.8">
    <property type="protein sequence ID" value="TRITD6Bv1G223620.8"/>
    <property type="gene ID" value="TRITD6Bv1G223620"/>
</dbReference>
<dbReference type="AlphaFoldDB" id="A0A9R0YXG9"/>
<keyword evidence="3 6" id="KW-0547">Nucleotide-binding</keyword>
<proteinExistence type="predicted"/>
<protein>
    <recommendedName>
        <fullName evidence="6">Phosphatidylinositol 4-phosphate 5-kinase</fullName>
        <ecNumber evidence="6">2.7.1.68</ecNumber>
    </recommendedName>
</protein>
<dbReference type="Proteomes" id="UP000324705">
    <property type="component" value="Chromosome 6B"/>
</dbReference>
<dbReference type="Gene3D" id="3.30.810.10">
    <property type="entry name" value="2-Layer Sandwich"/>
    <property type="match status" value="2"/>
</dbReference>
<dbReference type="InterPro" id="IPR003409">
    <property type="entry name" value="MORN"/>
</dbReference>
<dbReference type="PANTHER" id="PTHR23086">
    <property type="entry name" value="PHOSPHATIDYLINOSITOL-4-PHOSPHATE 5-KINASE"/>
    <property type="match status" value="1"/>
</dbReference>
<keyword evidence="4 6" id="KW-0418">Kinase</keyword>
<dbReference type="FunFam" id="3.30.800.10:FF:000003">
    <property type="entry name" value="Phosphatidylinositol 4-phosphate 5-kinase"/>
    <property type="match status" value="1"/>
</dbReference>
<comment type="catalytic activity">
    <reaction evidence="6">
        <text>a 1,2-diacyl-sn-glycero-3-phospho-(1D-myo-inositol 4-phosphate) + ATP = a 1,2-diacyl-sn-glycero-3-phospho-(1D-myo-inositol-4,5-bisphosphate) + ADP + H(+)</text>
        <dbReference type="Rhea" id="RHEA:14425"/>
        <dbReference type="ChEBI" id="CHEBI:15378"/>
        <dbReference type="ChEBI" id="CHEBI:30616"/>
        <dbReference type="ChEBI" id="CHEBI:58178"/>
        <dbReference type="ChEBI" id="CHEBI:58456"/>
        <dbReference type="ChEBI" id="CHEBI:456216"/>
        <dbReference type="EC" id="2.7.1.68"/>
    </reaction>
</comment>
<feature type="domain" description="PIPK" evidence="8">
    <location>
        <begin position="392"/>
        <end position="784"/>
    </location>
</feature>
<evidence type="ECO:0000256" key="6">
    <source>
        <dbReference type="PIRNR" id="PIRNR037274"/>
    </source>
</evidence>
<keyword evidence="1 6" id="KW-0808">Transferase</keyword>
<dbReference type="Pfam" id="PF01504">
    <property type="entry name" value="PIP5K"/>
    <property type="match status" value="2"/>
</dbReference>
<evidence type="ECO:0000256" key="3">
    <source>
        <dbReference type="ARBA" id="ARBA00022741"/>
    </source>
</evidence>
<evidence type="ECO:0000313" key="9">
    <source>
        <dbReference type="EMBL" id="VAI63474.1"/>
    </source>
</evidence>
<dbReference type="SMART" id="SM00330">
    <property type="entry name" value="PIPKc"/>
    <property type="match status" value="1"/>
</dbReference>
<dbReference type="CDD" id="cd17302">
    <property type="entry name" value="PIPKc_AtPIP5K_like"/>
    <property type="match status" value="1"/>
</dbReference>
<keyword evidence="2" id="KW-0677">Repeat</keyword>
<dbReference type="Pfam" id="PF02493">
    <property type="entry name" value="MORN"/>
    <property type="match status" value="8"/>
</dbReference>
<dbReference type="PROSITE" id="PS51455">
    <property type="entry name" value="PIPK"/>
    <property type="match status" value="1"/>
</dbReference>
<dbReference type="InterPro" id="IPR027483">
    <property type="entry name" value="PInositol-4-P-4/5-kinase_C_sf"/>
</dbReference>
<dbReference type="GO" id="GO:0005886">
    <property type="term" value="C:plasma membrane"/>
    <property type="evidence" value="ECO:0007669"/>
    <property type="project" value="TreeGrafter"/>
</dbReference>
<dbReference type="PIRSF" id="PIRSF037274">
    <property type="entry name" value="PIP5K_plant_prd"/>
    <property type="match status" value="1"/>
</dbReference>
<evidence type="ECO:0000259" key="8">
    <source>
        <dbReference type="PROSITE" id="PS51455"/>
    </source>
</evidence>
<dbReference type="EMBL" id="LT934122">
    <property type="protein sequence ID" value="VAI63474.1"/>
    <property type="molecule type" value="Genomic_DNA"/>
</dbReference>
<evidence type="ECO:0000256" key="1">
    <source>
        <dbReference type="ARBA" id="ARBA00022679"/>
    </source>
</evidence>
<dbReference type="InterPro" id="IPR027484">
    <property type="entry name" value="PInositol-4-P-5-kinase_N"/>
</dbReference>
<keyword evidence="5 6" id="KW-0067">ATP-binding</keyword>
<evidence type="ECO:0000313" key="10">
    <source>
        <dbReference type="Proteomes" id="UP000324705"/>
    </source>
</evidence>
<reference evidence="9 10" key="1">
    <citation type="submission" date="2017-09" db="EMBL/GenBank/DDBJ databases">
        <authorList>
            <consortium name="International Durum Wheat Genome Sequencing Consortium (IDWGSC)"/>
            <person name="Milanesi L."/>
        </authorList>
    </citation>
    <scope>NUCLEOTIDE SEQUENCE [LARGE SCALE GENOMIC DNA]</scope>
    <source>
        <strain evidence="10">cv. Svevo</strain>
    </source>
</reference>
<sequence>MTPPVALPNELQGVSSSARADLFRGASCNIESEVLATLANGQDPHASGTSTGFRVRHIRLPSGDTYSGTLLGSTPEGSGRYTWSDGTIYDGEWRTGMRHGQGKTLWPSGASYEGEYAGGYIYGEGTYTGQDNIVYKGRWKLNRKHGLGCQTYPNGDMFQGSWIQGEIQGHGKYTWGNGNTYTGNMKNGKMSGKGTFTWKNGDSYEGNWLDGMMHGYGIYTWSDCGYYVGTWTRGLKDGKGTLYPSGCRVPAGDELYIKNLRNRGVLPDPRRQNHGSRILHSSSVDMGNMKVGINRDSASSRRNSSDSRNVSLERRWSLEVAIEKFIGNENSETSENIDDSELPILEREYMQGVLISEVVLDRSFSGSSKKAKRRQKKTVRETKKPGEAIIKGHRSYDLMLSLQLGIRYTVGKITPIQKREVRASDFGPRASFWMNFPKEGSRLTPSHPAEDFKWKDYCPMVFRNLREMFKIDAADYMISICGNSALRELSSPGKSGSVFFLSQDDRFMIKTLRKSEVQVLLRMLPNYYNHVHTYENTLITKFFGLHRVKPSSGQKFRFVVMGNMFCTELRIHRRFDLKGSSLGRSTDKIEIDENTTLKDLDLNYSFYLEPSWREALLKAPQHLRTRASYRRTMTAERLTVLSEEDAQEDDAFNYPEGLVLVQRANDENSVVVGPHIRGSRLRSSAAGFGEVDLLLPGTARVQIQLGVNMPARAEQIPKEDDSKSFYEVYDVVLYLGIIDILQEYNITKKIEHAVKSMQYDSVSISAVDPEFYSERFLKFIQTVFPENS</sequence>
<feature type="region of interest" description="Disordered" evidence="7">
    <location>
        <begin position="366"/>
        <end position="386"/>
    </location>
</feature>
<evidence type="ECO:0000256" key="7">
    <source>
        <dbReference type="SAM" id="MobiDB-lite"/>
    </source>
</evidence>
<dbReference type="SUPFAM" id="SSF56104">
    <property type="entry name" value="SAICAR synthase-like"/>
    <property type="match status" value="1"/>
</dbReference>
<feature type="region of interest" description="Disordered" evidence="7">
    <location>
        <begin position="289"/>
        <end position="308"/>
    </location>
</feature>
<evidence type="ECO:0000256" key="5">
    <source>
        <dbReference type="ARBA" id="ARBA00022840"/>
    </source>
</evidence>
<dbReference type="GO" id="GO:0016308">
    <property type="term" value="F:1-phosphatidylinositol-4-phosphate 5-kinase activity"/>
    <property type="evidence" value="ECO:0007669"/>
    <property type="project" value="UniProtKB-UniRule"/>
</dbReference>
<feature type="compositionally biased region" description="Low complexity" evidence="7">
    <location>
        <begin position="294"/>
        <end position="308"/>
    </location>
</feature>
<dbReference type="PANTHER" id="PTHR23086:SF8">
    <property type="entry name" value="PHOSPHATIDYLINOSITOL 5-PHOSPHATE 4-KINASE, ISOFORM A"/>
    <property type="match status" value="1"/>
</dbReference>
<dbReference type="EC" id="2.7.1.68" evidence="6"/>
<dbReference type="Gene3D" id="3.30.800.10">
    <property type="entry name" value="Phosphatidylinositol Phosphate Kinase II Beta"/>
    <property type="match status" value="1"/>
</dbReference>
<organism evidence="9 10">
    <name type="scientific">Triticum turgidum subsp. durum</name>
    <name type="common">Durum wheat</name>
    <name type="synonym">Triticum durum</name>
    <dbReference type="NCBI Taxonomy" id="4567"/>
    <lineage>
        <taxon>Eukaryota</taxon>
        <taxon>Viridiplantae</taxon>
        <taxon>Streptophyta</taxon>
        <taxon>Embryophyta</taxon>
        <taxon>Tracheophyta</taxon>
        <taxon>Spermatophyta</taxon>
        <taxon>Magnoliopsida</taxon>
        <taxon>Liliopsida</taxon>
        <taxon>Poales</taxon>
        <taxon>Poaceae</taxon>
        <taxon>BOP clade</taxon>
        <taxon>Pooideae</taxon>
        <taxon>Triticodae</taxon>
        <taxon>Triticeae</taxon>
        <taxon>Triticinae</taxon>
        <taxon>Triticum</taxon>
    </lineage>
</organism>
<dbReference type="GO" id="GO:0046854">
    <property type="term" value="P:phosphatidylinositol phosphate biosynthetic process"/>
    <property type="evidence" value="ECO:0007669"/>
    <property type="project" value="TreeGrafter"/>
</dbReference>
<gene>
    <name evidence="9" type="ORF">TRITD_6Bv1G223620</name>
</gene>
<dbReference type="GO" id="GO:0005524">
    <property type="term" value="F:ATP binding"/>
    <property type="evidence" value="ECO:0007669"/>
    <property type="project" value="UniProtKB-UniRule"/>
</dbReference>
<evidence type="ECO:0000256" key="4">
    <source>
        <dbReference type="ARBA" id="ARBA00022777"/>
    </source>
</evidence>
<accession>A0A9R0YXG9</accession>
<dbReference type="InterPro" id="IPR023610">
    <property type="entry name" value="PInositol-4/5-P-5/4-kinase"/>
</dbReference>
<dbReference type="SUPFAM" id="SSF82185">
    <property type="entry name" value="Histone H3 K4-specific methyltransferase SET7/9 N-terminal domain"/>
    <property type="match status" value="2"/>
</dbReference>
<keyword evidence="10" id="KW-1185">Reference proteome</keyword>
<dbReference type="Gene3D" id="2.20.110.10">
    <property type="entry name" value="Histone H3 K4-specific methyltransferase SET7/9 N-terminal domain"/>
    <property type="match status" value="3"/>
</dbReference>